<dbReference type="EC" id="2.7.1.-" evidence="1"/>
<protein>
    <recommendedName>
        <fullName evidence="1">Lipopolysaccharide core heptose(I) kinase</fullName>
        <ecNumber evidence="1">2.7.1.-</ecNumber>
    </recommendedName>
</protein>
<comment type="pathway">
    <text evidence="1">Bacterial outer membrane biogenesis; LPS core biosynthesis.</text>
</comment>
<dbReference type="KEGG" id="hja:BST95_02475"/>
<evidence type="ECO:0000256" key="2">
    <source>
        <dbReference type="PIRSR" id="PIRSR037318-50"/>
    </source>
</evidence>
<name>A0AAP8SM38_9GAMM</name>
<proteinExistence type="inferred from homology"/>
<feature type="active site" evidence="2">
    <location>
        <position position="173"/>
    </location>
</feature>
<accession>A0AAP8SM38</accession>
<comment type="function">
    <text evidence="1">Kinase involved in the biosynthesis of the core oligosaccharide region of lipopolysaccharide (LPS). Catalyzes the phosphorylation of heptose I (HepI), the first heptose added to the Kdo2-lipid A module.</text>
</comment>
<dbReference type="AlphaFoldDB" id="A0AAP8SM38"/>
<dbReference type="GO" id="GO:0009244">
    <property type="term" value="P:lipopolysaccharide core region biosynthetic process"/>
    <property type="evidence" value="ECO:0007669"/>
    <property type="project" value="UniProtKB-UniRule"/>
</dbReference>
<comment type="caution">
    <text evidence="3">The sequence shown here is derived from an EMBL/GenBank/DDBJ whole genome shotgun (WGS) entry which is preliminary data.</text>
</comment>
<evidence type="ECO:0000256" key="1">
    <source>
        <dbReference type="PIRNR" id="PIRNR037318"/>
    </source>
</evidence>
<keyword evidence="1" id="KW-0067">ATP-binding</keyword>
<evidence type="ECO:0000313" key="3">
    <source>
        <dbReference type="EMBL" id="PLW85170.1"/>
    </source>
</evidence>
<keyword evidence="4" id="KW-1185">Reference proteome</keyword>
<gene>
    <name evidence="3" type="ORF">C0029_16735</name>
</gene>
<dbReference type="EMBL" id="PKUR01000004">
    <property type="protein sequence ID" value="PLW85170.1"/>
    <property type="molecule type" value="Genomic_DNA"/>
</dbReference>
<dbReference type="Pfam" id="PF06293">
    <property type="entry name" value="Kdo"/>
    <property type="match status" value="1"/>
</dbReference>
<reference evidence="3 4" key="1">
    <citation type="submission" date="2018-01" db="EMBL/GenBank/DDBJ databases">
        <title>The draft genome sequence of Halioglobus japonicus S1-36.</title>
        <authorList>
            <person name="Du Z.-J."/>
            <person name="Shi M.-J."/>
        </authorList>
    </citation>
    <scope>NUCLEOTIDE SEQUENCE [LARGE SCALE GENOMIC DNA]</scope>
    <source>
        <strain evidence="3 4">S1-36</strain>
    </source>
</reference>
<dbReference type="Proteomes" id="UP000235162">
    <property type="component" value="Unassembled WGS sequence"/>
</dbReference>
<dbReference type="SUPFAM" id="SSF56112">
    <property type="entry name" value="Protein kinase-like (PK-like)"/>
    <property type="match status" value="1"/>
</dbReference>
<sequence>MAESYVREDIAAVEGLTSSAQALLHWADEVAGSAPAEHVYRNKEGRKTLRFGRGGHSYFLKLHSGIGWGEICKNLLQLRLPVLGASNEYRAVLALTELGVDTMSVAAYARFGANPARQHSMIVTDDLVGTVSLEDYCASWASHPPMFSTRLKILRKLADSAGRMHRAGINHRDFYLCHFHLDEQTLASASPTCHLIDLHRAQLRASTPRRWLVKDLGGLYFSAMDCGVSRRDLLRFMRWYTPGGLRPALTEHVSLWRAVERAAIKLYRKDHGREPPALAAS</sequence>
<keyword evidence="1 3" id="KW-0418">Kinase</keyword>
<dbReference type="InterPro" id="IPR011009">
    <property type="entry name" value="Kinase-like_dom_sf"/>
</dbReference>
<dbReference type="PIRSF" id="PIRSF037318">
    <property type="entry name" value="RfaP"/>
    <property type="match status" value="1"/>
</dbReference>
<dbReference type="GO" id="GO:0016301">
    <property type="term" value="F:kinase activity"/>
    <property type="evidence" value="ECO:0007669"/>
    <property type="project" value="UniProtKB-UniRule"/>
</dbReference>
<keyword evidence="1" id="KW-0448">Lipopolysaccharide biosynthesis</keyword>
<dbReference type="InterPro" id="IPR017172">
    <property type="entry name" value="Lsacc_core_hep_kinase_RfaP"/>
</dbReference>
<keyword evidence="1" id="KW-0547">Nucleotide-binding</keyword>
<comment type="similarity">
    <text evidence="1">Belongs to the protein kinase superfamily. KdkA/rfaP family.</text>
</comment>
<dbReference type="NCBIfam" id="NF011703">
    <property type="entry name" value="PRK15123.1"/>
    <property type="match status" value="1"/>
</dbReference>
<keyword evidence="1" id="KW-0808">Transferase</keyword>
<dbReference type="RefSeq" id="WP_084198022.1">
    <property type="nucleotide sequence ID" value="NZ_BMYL01000004.1"/>
</dbReference>
<organism evidence="3 4">
    <name type="scientific">Halioglobus japonicus</name>
    <dbReference type="NCBI Taxonomy" id="930805"/>
    <lineage>
        <taxon>Bacteria</taxon>
        <taxon>Pseudomonadati</taxon>
        <taxon>Pseudomonadota</taxon>
        <taxon>Gammaproteobacteria</taxon>
        <taxon>Cellvibrionales</taxon>
        <taxon>Halieaceae</taxon>
        <taxon>Halioglobus</taxon>
    </lineage>
</organism>
<dbReference type="GO" id="GO:0005524">
    <property type="term" value="F:ATP binding"/>
    <property type="evidence" value="ECO:0007669"/>
    <property type="project" value="UniProtKB-UniRule"/>
</dbReference>
<evidence type="ECO:0000313" key="4">
    <source>
        <dbReference type="Proteomes" id="UP000235162"/>
    </source>
</evidence>